<feature type="domain" description="WSC" evidence="4">
    <location>
        <begin position="17"/>
        <end position="105"/>
    </location>
</feature>
<keyword evidence="2" id="KW-0472">Membrane</keyword>
<dbReference type="STRING" id="1173061.A0A0J9X8J2"/>
<gene>
    <name evidence="5" type="ORF">BN980_GECA05s06522g</name>
</gene>
<feature type="compositionally biased region" description="Polar residues" evidence="1">
    <location>
        <begin position="240"/>
        <end position="265"/>
    </location>
</feature>
<evidence type="ECO:0000313" key="6">
    <source>
        <dbReference type="Proteomes" id="UP000242525"/>
    </source>
</evidence>
<comment type="caution">
    <text evidence="5">The sequence shown here is derived from an EMBL/GenBank/DDBJ whole genome shotgun (WGS) entry which is preliminary data.</text>
</comment>
<accession>A0A0J9X8J2</accession>
<keyword evidence="2" id="KW-0812">Transmembrane</keyword>
<dbReference type="EMBL" id="CCBN010000005">
    <property type="protein sequence ID" value="CDO53746.1"/>
    <property type="molecule type" value="Genomic_DNA"/>
</dbReference>
<feature type="chain" id="PRO_5005325631" evidence="3">
    <location>
        <begin position="20"/>
        <end position="407"/>
    </location>
</feature>
<dbReference type="SMART" id="SM00321">
    <property type="entry name" value="WSC"/>
    <property type="match status" value="1"/>
</dbReference>
<evidence type="ECO:0000256" key="1">
    <source>
        <dbReference type="SAM" id="MobiDB-lite"/>
    </source>
</evidence>
<dbReference type="InterPro" id="IPR002889">
    <property type="entry name" value="WSC_carb-bd"/>
</dbReference>
<evidence type="ECO:0000256" key="2">
    <source>
        <dbReference type="SAM" id="Phobius"/>
    </source>
</evidence>
<evidence type="ECO:0000259" key="4">
    <source>
        <dbReference type="PROSITE" id="PS51212"/>
    </source>
</evidence>
<sequence length="407" mass="42929">MKLTRLLLFDGLLLSVAQSIDLCATFNSADLSTLNVSTFQSNGLCSDHCAQYAYAVMLDKQCWCSNLTPANNDQVSVSDCSDGCPGYPSDKCGNKKDSYYAYILLNNPSGIAQASSSSITKASSTKPLSTSSAASTSSSQSPTSSSTTTSTSSTKSSTTLMSSSLTTLSTTSTELTTSLITLSSTRPSTLSAISSTALSSKVTSGSSSSLAVSVVTITGSPKTLVITRQPSSTSTDSSTVETAPQSSTLEATSAPDTLQEPSRKNSFFDNKGAVAGVFTVVGVVSVVLIMLLIFLLCRRRKSKNKTPVAYDLPRSGKGSPTSFSEVNSTTYNIVNAPNIIGPGGGSMTADEKRASNMSTIVPLEIDQRLDPGKMYMRWDHSNSIRSLQDEHDYSRKVLRVTNPEGHI</sequence>
<evidence type="ECO:0000256" key="3">
    <source>
        <dbReference type="SAM" id="SignalP"/>
    </source>
</evidence>
<keyword evidence="6" id="KW-1185">Reference proteome</keyword>
<dbReference type="PROSITE" id="PS51212">
    <property type="entry name" value="WSC"/>
    <property type="match status" value="1"/>
</dbReference>
<feature type="signal peptide" evidence="3">
    <location>
        <begin position="1"/>
        <end position="19"/>
    </location>
</feature>
<feature type="transmembrane region" description="Helical" evidence="2">
    <location>
        <begin position="273"/>
        <end position="297"/>
    </location>
</feature>
<evidence type="ECO:0000313" key="5">
    <source>
        <dbReference type="EMBL" id="CDO53746.1"/>
    </source>
</evidence>
<reference evidence="5" key="1">
    <citation type="submission" date="2014-03" db="EMBL/GenBank/DDBJ databases">
        <authorList>
            <person name="Casaregola S."/>
        </authorList>
    </citation>
    <scope>NUCLEOTIDE SEQUENCE [LARGE SCALE GENOMIC DNA]</scope>
    <source>
        <strain evidence="5">CLIB 918</strain>
    </source>
</reference>
<feature type="region of interest" description="Disordered" evidence="1">
    <location>
        <begin position="123"/>
        <end position="167"/>
    </location>
</feature>
<protein>
    <submittedName>
        <fullName evidence="5">Similar to Saccharomyces cerevisiae YHL028W WSC4 ER membrane protein involved in the translocation of soluble secretory proteins and insertion of membrane proteins into the ER membrane</fullName>
    </submittedName>
</protein>
<dbReference type="Pfam" id="PF01822">
    <property type="entry name" value="WSC"/>
    <property type="match status" value="1"/>
</dbReference>
<name>A0A0J9X8J2_GEOCN</name>
<feature type="region of interest" description="Disordered" evidence="1">
    <location>
        <begin position="226"/>
        <end position="265"/>
    </location>
</feature>
<keyword evidence="3" id="KW-0732">Signal</keyword>
<keyword evidence="2" id="KW-1133">Transmembrane helix</keyword>
<dbReference type="Proteomes" id="UP000242525">
    <property type="component" value="Unassembled WGS sequence"/>
</dbReference>
<dbReference type="OrthoDB" id="2537459at2759"/>
<proteinExistence type="predicted"/>
<dbReference type="AlphaFoldDB" id="A0A0J9X8J2"/>
<organism evidence="5 6">
    <name type="scientific">Geotrichum candidum</name>
    <name type="common">Oospora lactis</name>
    <name type="synonym">Dipodascus geotrichum</name>
    <dbReference type="NCBI Taxonomy" id="1173061"/>
    <lineage>
        <taxon>Eukaryota</taxon>
        <taxon>Fungi</taxon>
        <taxon>Dikarya</taxon>
        <taxon>Ascomycota</taxon>
        <taxon>Saccharomycotina</taxon>
        <taxon>Dipodascomycetes</taxon>
        <taxon>Dipodascales</taxon>
        <taxon>Dipodascaceae</taxon>
        <taxon>Geotrichum</taxon>
    </lineage>
</organism>